<dbReference type="GO" id="GO:0008757">
    <property type="term" value="F:S-adenosylmethionine-dependent methyltransferase activity"/>
    <property type="evidence" value="ECO:0007669"/>
    <property type="project" value="InterPro"/>
</dbReference>
<feature type="domain" description="Methyltransferase type 11" evidence="4">
    <location>
        <begin position="124"/>
        <end position="180"/>
    </location>
</feature>
<name>A0AAN6GV72_9BASI</name>
<evidence type="ECO:0000256" key="3">
    <source>
        <dbReference type="ARBA" id="ARBA00022679"/>
    </source>
</evidence>
<dbReference type="EMBL" id="JAPDMZ010000075">
    <property type="protein sequence ID" value="KAK0551527.1"/>
    <property type="molecule type" value="Genomic_DNA"/>
</dbReference>
<evidence type="ECO:0000256" key="1">
    <source>
        <dbReference type="ARBA" id="ARBA00008361"/>
    </source>
</evidence>
<sequence length="312" mass="34916">MTDAPNKQVHEMARVGFNTATGMGLYDRARPTFPSGSMQSIVKSAIAASQGGPIKVAEFGAGTGLSTRSFLNAIVELNGAEKNKIQVSTLSIFEPSPGMRTSFQQGLDTVLPSYLDADIFSNGAQSIEVQEGTFEEFPLSAEAEGSYDVIMIAQAWHWAQDHEVALGNFARALKPNGVLALIWNLEDRDAAPWVARLRDAYESHEKGTPQYRLGLWKDMYKTQAYSKYFRALPQEDHYRILPTTKEDAWNRVLSKSYISVLGERDRAALRAEWDKIYEHGDSNGRKWIDESKGIFEYPYVTNLLKFERTSAA</sequence>
<evidence type="ECO:0000256" key="2">
    <source>
        <dbReference type="ARBA" id="ARBA00022603"/>
    </source>
</evidence>
<proteinExistence type="inferred from homology"/>
<dbReference type="Proteomes" id="UP001176517">
    <property type="component" value="Unassembled WGS sequence"/>
</dbReference>
<dbReference type="GO" id="GO:0032259">
    <property type="term" value="P:methylation"/>
    <property type="evidence" value="ECO:0007669"/>
    <property type="project" value="UniProtKB-KW"/>
</dbReference>
<dbReference type="AlphaFoldDB" id="A0AAN6GV72"/>
<evidence type="ECO:0000313" key="6">
    <source>
        <dbReference type="Proteomes" id="UP001176517"/>
    </source>
</evidence>
<dbReference type="InterPro" id="IPR013216">
    <property type="entry name" value="Methyltransf_11"/>
</dbReference>
<comment type="caution">
    <text evidence="5">The sequence shown here is derived from an EMBL/GenBank/DDBJ whole genome shotgun (WGS) entry which is preliminary data.</text>
</comment>
<dbReference type="PANTHER" id="PTHR44942">
    <property type="entry name" value="METHYLTRANSF_11 DOMAIN-CONTAINING PROTEIN"/>
    <property type="match status" value="1"/>
</dbReference>
<keyword evidence="6" id="KW-1185">Reference proteome</keyword>
<dbReference type="Pfam" id="PF08241">
    <property type="entry name" value="Methyltransf_11"/>
    <property type="match status" value="1"/>
</dbReference>
<evidence type="ECO:0000259" key="4">
    <source>
        <dbReference type="Pfam" id="PF08241"/>
    </source>
</evidence>
<dbReference type="Gene3D" id="3.40.50.150">
    <property type="entry name" value="Vaccinia Virus protein VP39"/>
    <property type="match status" value="1"/>
</dbReference>
<evidence type="ECO:0000313" key="5">
    <source>
        <dbReference type="EMBL" id="KAK0551527.1"/>
    </source>
</evidence>
<comment type="similarity">
    <text evidence="1">Belongs to the methyltransferase superfamily.</text>
</comment>
<dbReference type="SUPFAM" id="SSF53335">
    <property type="entry name" value="S-adenosyl-L-methionine-dependent methyltransferases"/>
    <property type="match status" value="1"/>
</dbReference>
<protein>
    <recommendedName>
        <fullName evidence="4">Methyltransferase type 11 domain-containing protein</fullName>
    </recommendedName>
</protein>
<dbReference type="PANTHER" id="PTHR44942:SF4">
    <property type="entry name" value="METHYLTRANSFERASE TYPE 11 DOMAIN-CONTAINING PROTEIN"/>
    <property type="match status" value="1"/>
</dbReference>
<accession>A0AAN6GV72</accession>
<dbReference type="CDD" id="cd02440">
    <property type="entry name" value="AdoMet_MTases"/>
    <property type="match status" value="1"/>
</dbReference>
<dbReference type="InterPro" id="IPR051052">
    <property type="entry name" value="Diverse_substrate_MTase"/>
</dbReference>
<dbReference type="InterPro" id="IPR029063">
    <property type="entry name" value="SAM-dependent_MTases_sf"/>
</dbReference>
<organism evidence="5 6">
    <name type="scientific">Tilletia horrida</name>
    <dbReference type="NCBI Taxonomy" id="155126"/>
    <lineage>
        <taxon>Eukaryota</taxon>
        <taxon>Fungi</taxon>
        <taxon>Dikarya</taxon>
        <taxon>Basidiomycota</taxon>
        <taxon>Ustilaginomycotina</taxon>
        <taxon>Exobasidiomycetes</taxon>
        <taxon>Tilletiales</taxon>
        <taxon>Tilletiaceae</taxon>
        <taxon>Tilletia</taxon>
    </lineage>
</organism>
<reference evidence="5" key="1">
    <citation type="journal article" date="2023" name="PhytoFront">
        <title>Draft Genome Resources of Seven Strains of Tilletia horrida, Causal Agent of Kernel Smut of Rice.</title>
        <authorList>
            <person name="Khanal S."/>
            <person name="Antony Babu S."/>
            <person name="Zhou X.G."/>
        </authorList>
    </citation>
    <scope>NUCLEOTIDE SEQUENCE</scope>
    <source>
        <strain evidence="5">TX6</strain>
    </source>
</reference>
<gene>
    <name evidence="5" type="ORF">OC846_003242</name>
</gene>
<keyword evidence="2" id="KW-0489">Methyltransferase</keyword>
<keyword evidence="3" id="KW-0808">Transferase</keyword>